<dbReference type="AlphaFoldDB" id="A0A318RCH6"/>
<dbReference type="Proteomes" id="UP000247807">
    <property type="component" value="Unassembled WGS sequence"/>
</dbReference>
<keyword evidence="1" id="KW-0472">Membrane</keyword>
<feature type="transmembrane region" description="Helical" evidence="1">
    <location>
        <begin position="24"/>
        <end position="39"/>
    </location>
</feature>
<evidence type="ECO:0000313" key="2">
    <source>
        <dbReference type="EMBL" id="PYE01122.1"/>
    </source>
</evidence>
<sequence>MSNLTRVKTIAKNRLEKLTSREKIYLGIILLLFLFQFVLREGYDFTLNTNPYYISIFSLIGLVTAWIRRSKSRKEINDKSLRSIIFNDYNLSSYASLSILSLLYAIFQGIFSGASLGFISFALGSLFRGADVIASNIGYFFSCLLLIVITRVLIEGTSLIFRVAEDISKAVNK</sequence>
<dbReference type="RefSeq" id="WP_158466949.1">
    <property type="nucleotide sequence ID" value="NZ_QJUE01000005.1"/>
</dbReference>
<evidence type="ECO:0000256" key="1">
    <source>
        <dbReference type="SAM" id="Phobius"/>
    </source>
</evidence>
<comment type="caution">
    <text evidence="2">The sequence shown here is derived from an EMBL/GenBank/DDBJ whole genome shotgun (WGS) entry which is preliminary data.</text>
</comment>
<accession>A0A318RCH6</accession>
<feature type="transmembrane region" description="Helical" evidence="1">
    <location>
        <begin position="51"/>
        <end position="67"/>
    </location>
</feature>
<dbReference type="EMBL" id="QJUE01000005">
    <property type="protein sequence ID" value="PYE01122.1"/>
    <property type="molecule type" value="Genomic_DNA"/>
</dbReference>
<organism evidence="2 3">
    <name type="scientific">Prochlorococcus marinus XMU1408</name>
    <dbReference type="NCBI Taxonomy" id="2213228"/>
    <lineage>
        <taxon>Bacteria</taxon>
        <taxon>Bacillati</taxon>
        <taxon>Cyanobacteriota</taxon>
        <taxon>Cyanophyceae</taxon>
        <taxon>Synechococcales</taxon>
        <taxon>Prochlorococcaceae</taxon>
        <taxon>Prochlorococcus</taxon>
    </lineage>
</organism>
<keyword evidence="1" id="KW-1133">Transmembrane helix</keyword>
<feature type="transmembrane region" description="Helical" evidence="1">
    <location>
        <begin position="133"/>
        <end position="154"/>
    </location>
</feature>
<gene>
    <name evidence="2" type="ORF">DNJ73_06745</name>
</gene>
<proteinExistence type="predicted"/>
<protein>
    <submittedName>
        <fullName evidence="2">Uncharacterized protein</fullName>
    </submittedName>
</protein>
<name>A0A318RCH6_PROMR</name>
<reference evidence="2 3" key="1">
    <citation type="journal article" date="2018" name="Appl. Environ. Microbiol.">
        <title>Genome rearrangement shapes Prochlorococcus ecological adaptation.</title>
        <authorList>
            <person name="Yan W."/>
            <person name="Wei S."/>
            <person name="Wang Q."/>
            <person name="Xiao X."/>
            <person name="Zeng Q."/>
            <person name="Jiao N."/>
            <person name="Zhang R."/>
        </authorList>
    </citation>
    <scope>NUCLEOTIDE SEQUENCE [LARGE SCALE GENOMIC DNA]</scope>
    <source>
        <strain evidence="2 3">XMU1408</strain>
    </source>
</reference>
<keyword evidence="1" id="KW-0812">Transmembrane</keyword>
<evidence type="ECO:0000313" key="3">
    <source>
        <dbReference type="Proteomes" id="UP000247807"/>
    </source>
</evidence>